<proteinExistence type="predicted"/>
<dbReference type="PANTHER" id="PTHR20857">
    <property type="entry name" value="THIAMINE-PHOSPHATE PYROPHOSPHORYLASE"/>
    <property type="match status" value="1"/>
</dbReference>
<evidence type="ECO:0000313" key="5">
    <source>
        <dbReference type="Proteomes" id="UP000028542"/>
    </source>
</evidence>
<dbReference type="SUPFAM" id="SSF51391">
    <property type="entry name" value="Thiamin phosphate synthase"/>
    <property type="match status" value="1"/>
</dbReference>
<evidence type="ECO:0000259" key="3">
    <source>
        <dbReference type="Pfam" id="PF02581"/>
    </source>
</evidence>
<feature type="domain" description="Thiamine phosphate synthase/TenI" evidence="3">
    <location>
        <begin position="1"/>
        <end position="175"/>
    </location>
</feature>
<sequence>MYLITNRHLVSEEKYFKTLQEASLAGVDRIILREKDLDDEELERLYYKIKELVIGSTEIIINSNMKIYEKVKERTVHLSFKDFMNLDNKKKFNVGVSVHSLEEGIRADKKGCSYILASHIFSTKCKEGLKPKGVEFIQELKKVVTCHIIALGGISTENASKVIEAGADGVALMSTFFYCEDVYDLVRTLKY</sequence>
<dbReference type="eggNOG" id="COG0352">
    <property type="taxonomic scope" value="Bacteria"/>
</dbReference>
<dbReference type="EMBL" id="JPMD01000030">
    <property type="protein sequence ID" value="KEZ85766.1"/>
    <property type="molecule type" value="Genomic_DNA"/>
</dbReference>
<dbReference type="GO" id="GO:0005737">
    <property type="term" value="C:cytoplasm"/>
    <property type="evidence" value="ECO:0007669"/>
    <property type="project" value="TreeGrafter"/>
</dbReference>
<dbReference type="Pfam" id="PF02581">
    <property type="entry name" value="TMP-TENI"/>
    <property type="match status" value="1"/>
</dbReference>
<evidence type="ECO:0000313" key="4">
    <source>
        <dbReference type="EMBL" id="KEZ85766.1"/>
    </source>
</evidence>
<accession>A0A084J9Y2</accession>
<comment type="caution">
    <text evidence="4">The sequence shown here is derived from an EMBL/GenBank/DDBJ whole genome shotgun (WGS) entry which is preliminary data.</text>
</comment>
<keyword evidence="5" id="KW-1185">Reference proteome</keyword>
<dbReference type="Gene3D" id="3.20.20.70">
    <property type="entry name" value="Aldolase class I"/>
    <property type="match status" value="1"/>
</dbReference>
<evidence type="ECO:0000256" key="1">
    <source>
        <dbReference type="ARBA" id="ARBA00004948"/>
    </source>
</evidence>
<dbReference type="PANTHER" id="PTHR20857:SF15">
    <property type="entry name" value="THIAMINE-PHOSPHATE SYNTHASE"/>
    <property type="match status" value="1"/>
</dbReference>
<name>A0A084J9Y2_9CLOT</name>
<dbReference type="CDD" id="cd00564">
    <property type="entry name" value="TMP_TenI"/>
    <property type="match status" value="1"/>
</dbReference>
<organism evidence="4 5">
    <name type="scientific">Clostridium sulfidigenes</name>
    <dbReference type="NCBI Taxonomy" id="318464"/>
    <lineage>
        <taxon>Bacteria</taxon>
        <taxon>Bacillati</taxon>
        <taxon>Bacillota</taxon>
        <taxon>Clostridia</taxon>
        <taxon>Eubacteriales</taxon>
        <taxon>Clostridiaceae</taxon>
        <taxon>Clostridium</taxon>
    </lineage>
</organism>
<dbReference type="AlphaFoldDB" id="A0A084J9Y2"/>
<protein>
    <submittedName>
        <fullName evidence="4">Thiamine monophosphate synthase</fullName>
    </submittedName>
</protein>
<gene>
    <name evidence="4" type="ORF">IO99_12725</name>
</gene>
<dbReference type="STRING" id="318464.IO99_12725"/>
<dbReference type="InterPro" id="IPR013785">
    <property type="entry name" value="Aldolase_TIM"/>
</dbReference>
<keyword evidence="2" id="KW-0784">Thiamine biosynthesis</keyword>
<reference evidence="4 5" key="1">
    <citation type="submission" date="2014-07" db="EMBL/GenBank/DDBJ databases">
        <title>Draft genome of Clostridium sulfidigenes 113A isolated from sediments associated with methane hydrate from Krishna Godavari basin.</title>
        <authorList>
            <person name="Honkalas V.S."/>
            <person name="Dabir A.P."/>
            <person name="Arora P."/>
            <person name="Dhakephalkar P.K."/>
        </authorList>
    </citation>
    <scope>NUCLEOTIDE SEQUENCE [LARGE SCALE GENOMIC DNA]</scope>
    <source>
        <strain evidence="4 5">113A</strain>
    </source>
</reference>
<evidence type="ECO:0000256" key="2">
    <source>
        <dbReference type="ARBA" id="ARBA00022977"/>
    </source>
</evidence>
<comment type="pathway">
    <text evidence="1">Cofactor biosynthesis; thiamine diphosphate biosynthesis.</text>
</comment>
<dbReference type="InterPro" id="IPR036206">
    <property type="entry name" value="ThiamineP_synth_sf"/>
</dbReference>
<dbReference type="GO" id="GO:0009228">
    <property type="term" value="P:thiamine biosynthetic process"/>
    <property type="evidence" value="ECO:0007669"/>
    <property type="project" value="UniProtKB-KW"/>
</dbReference>
<dbReference type="InterPro" id="IPR022998">
    <property type="entry name" value="ThiamineP_synth_TenI"/>
</dbReference>
<dbReference type="Proteomes" id="UP000028542">
    <property type="component" value="Unassembled WGS sequence"/>
</dbReference>
<dbReference type="GO" id="GO:0004789">
    <property type="term" value="F:thiamine-phosphate diphosphorylase activity"/>
    <property type="evidence" value="ECO:0007669"/>
    <property type="project" value="TreeGrafter"/>
</dbReference>